<proteinExistence type="predicted"/>
<dbReference type="EMBL" id="ON746478">
    <property type="protein sequence ID" value="UYL95503.1"/>
    <property type="molecule type" value="Genomic_RNA"/>
</dbReference>
<keyword evidence="1" id="KW-0472">Membrane</keyword>
<keyword evidence="1" id="KW-1133">Transmembrane helix</keyword>
<sequence length="105" mass="11504">MLWPPCSWITGAYQSPSHSGTVVRIARTVMLTFLGKEQHLILLSLLTSIHFILLFHFIYISGGRHTPFCGSVVTPRPSAMSDNMANMEHVVGKCGVSCSKAFHGS</sequence>
<reference evidence="2" key="1">
    <citation type="submission" date="2022-05" db="EMBL/GenBank/DDBJ databases">
        <authorList>
            <person name="Cao W."/>
            <person name="Jia N."/>
            <person name="Lam T.T.-Y."/>
            <person name="Ni X."/>
            <person name="Liu J."/>
        </authorList>
    </citation>
    <scope>NUCLEOTIDE SEQUENCE</scope>
    <source>
        <strain evidence="2">TIGMIC 1</strain>
    </source>
</reference>
<accession>A0A9E7V257</accession>
<name>A0A9E7V257_9VIRU</name>
<evidence type="ECO:0000256" key="1">
    <source>
        <dbReference type="SAM" id="Phobius"/>
    </source>
</evidence>
<evidence type="ECO:0000313" key="2">
    <source>
        <dbReference type="EMBL" id="UYL95503.1"/>
    </source>
</evidence>
<keyword evidence="1" id="KW-0812">Transmembrane</keyword>
<organism evidence="2">
    <name type="scientific">Qingyuan Parti tick virus 1</name>
    <dbReference type="NCBI Taxonomy" id="2972280"/>
    <lineage>
        <taxon>Viruses</taxon>
        <taxon>Riboviria</taxon>
        <taxon>Orthornavirae</taxon>
        <taxon>Pisuviricota</taxon>
        <taxon>Duplopiviricetes</taxon>
        <taxon>Durnavirales</taxon>
        <taxon>Partitiviridae</taxon>
    </lineage>
</organism>
<feature type="transmembrane region" description="Helical" evidence="1">
    <location>
        <begin position="40"/>
        <end position="60"/>
    </location>
</feature>
<protein>
    <submittedName>
        <fullName evidence="2">Uncharacterized protein</fullName>
    </submittedName>
</protein>